<organism evidence="2">
    <name type="scientific">uncultured Ramlibacter sp</name>
    <dbReference type="NCBI Taxonomy" id="260755"/>
    <lineage>
        <taxon>Bacteria</taxon>
        <taxon>Pseudomonadati</taxon>
        <taxon>Pseudomonadota</taxon>
        <taxon>Betaproteobacteria</taxon>
        <taxon>Burkholderiales</taxon>
        <taxon>Comamonadaceae</taxon>
        <taxon>Ramlibacter</taxon>
        <taxon>environmental samples</taxon>
    </lineage>
</organism>
<feature type="non-terminal residue" evidence="2">
    <location>
        <position position="1"/>
    </location>
</feature>
<keyword evidence="2" id="KW-0808">Transferase</keyword>
<proteinExistence type="predicted"/>
<accession>A0A6J4QMQ8</accession>
<dbReference type="EC" id="2.7.7.56" evidence="2"/>
<feature type="region of interest" description="Disordered" evidence="1">
    <location>
        <begin position="1"/>
        <end position="46"/>
    </location>
</feature>
<protein>
    <submittedName>
        <fullName evidence="2">Ribonuclease PH</fullName>
        <ecNumber evidence="2">2.7.7.56</ecNumber>
    </submittedName>
</protein>
<keyword evidence="2" id="KW-0548">Nucleotidyltransferase</keyword>
<evidence type="ECO:0000313" key="2">
    <source>
        <dbReference type="EMBL" id="CAA9444340.1"/>
    </source>
</evidence>
<dbReference type="AlphaFoldDB" id="A0A6J4QMQ8"/>
<sequence>DDIHPQRRPHRRPTAPRAHHPRLHHPRRRLGADRVRPDPRAVHRLG</sequence>
<name>A0A6J4QMQ8_9BURK</name>
<gene>
    <name evidence="2" type="ORF">AVDCRST_MAG51-3521</name>
</gene>
<feature type="compositionally biased region" description="Basic residues" evidence="1">
    <location>
        <begin position="1"/>
        <end position="29"/>
    </location>
</feature>
<feature type="compositionally biased region" description="Basic and acidic residues" evidence="1">
    <location>
        <begin position="30"/>
        <end position="46"/>
    </location>
</feature>
<dbReference type="GO" id="GO:0009022">
    <property type="term" value="F:tRNA nucleotidyltransferase activity"/>
    <property type="evidence" value="ECO:0007669"/>
    <property type="project" value="UniProtKB-EC"/>
</dbReference>
<feature type="non-terminal residue" evidence="2">
    <location>
        <position position="46"/>
    </location>
</feature>
<evidence type="ECO:0000256" key="1">
    <source>
        <dbReference type="SAM" id="MobiDB-lite"/>
    </source>
</evidence>
<dbReference type="EMBL" id="CADCUX010000773">
    <property type="protein sequence ID" value="CAA9444340.1"/>
    <property type="molecule type" value="Genomic_DNA"/>
</dbReference>
<reference evidence="2" key="1">
    <citation type="submission" date="2020-02" db="EMBL/GenBank/DDBJ databases">
        <authorList>
            <person name="Meier V. D."/>
        </authorList>
    </citation>
    <scope>NUCLEOTIDE SEQUENCE</scope>
    <source>
        <strain evidence="2">AVDCRST_MAG51</strain>
    </source>
</reference>